<sequence length="248" mass="27066">MAARSKYPTLILCLALIGAAPPLNAAPSDEKSSKKHKGRVHNTPDIEITPSGRWHVSEELNFYAGQGSSNTTLDYGLPWGVNAGFSVLNAGFYSAAPATLWIEPDALFNLEKHWGLADGWELIAGTQTGAAFHHTGLTRLLDFTYVDSQWVHPSWGTELHLGGYYANAAMAGRRRDAFGWHANLEVPLIADRLVLEGDYLSGRNNVGGSTVKLSYSPTRHWTMSFGVQVPAARSGNDYSGLFGVYWNN</sequence>
<name>A0A8D4VR85_9GAMM</name>
<reference evidence="3" key="1">
    <citation type="submission" date="2019-06" db="EMBL/GenBank/DDBJ databases">
        <title>Complete genome sequence of Methylogaea oryzae strain JCM16910.</title>
        <authorList>
            <person name="Asakawa S."/>
        </authorList>
    </citation>
    <scope>NUCLEOTIDE SEQUENCE</scope>
    <source>
        <strain evidence="3">E10</strain>
    </source>
</reference>
<dbReference type="EMBL" id="AP019782">
    <property type="protein sequence ID" value="BBL70930.1"/>
    <property type="molecule type" value="Genomic_DNA"/>
</dbReference>
<keyword evidence="2" id="KW-0732">Signal</keyword>
<evidence type="ECO:0008006" key="5">
    <source>
        <dbReference type="Google" id="ProtNLM"/>
    </source>
</evidence>
<evidence type="ECO:0000313" key="4">
    <source>
        <dbReference type="Proteomes" id="UP000824988"/>
    </source>
</evidence>
<keyword evidence="4" id="KW-1185">Reference proteome</keyword>
<accession>A0A8D4VR85</accession>
<feature type="chain" id="PRO_5034737446" description="Cellulose biosynthesis protein BcsS" evidence="2">
    <location>
        <begin position="26"/>
        <end position="248"/>
    </location>
</feature>
<dbReference type="KEGG" id="moz:MoryE10_15360"/>
<proteinExistence type="predicted"/>
<evidence type="ECO:0000313" key="3">
    <source>
        <dbReference type="EMBL" id="BBL70930.1"/>
    </source>
</evidence>
<dbReference type="RefSeq" id="WP_221048726.1">
    <property type="nucleotide sequence ID" value="NZ_AP019782.1"/>
</dbReference>
<evidence type="ECO:0000256" key="2">
    <source>
        <dbReference type="SAM" id="SignalP"/>
    </source>
</evidence>
<gene>
    <name evidence="3" type="ORF">MoryE10_15360</name>
</gene>
<dbReference type="Proteomes" id="UP000824988">
    <property type="component" value="Chromosome"/>
</dbReference>
<feature type="region of interest" description="Disordered" evidence="1">
    <location>
        <begin position="25"/>
        <end position="44"/>
    </location>
</feature>
<organism evidence="3 4">
    <name type="scientific">Methylogaea oryzae</name>
    <dbReference type="NCBI Taxonomy" id="1295382"/>
    <lineage>
        <taxon>Bacteria</taxon>
        <taxon>Pseudomonadati</taxon>
        <taxon>Pseudomonadota</taxon>
        <taxon>Gammaproteobacteria</taxon>
        <taxon>Methylococcales</taxon>
        <taxon>Methylococcaceae</taxon>
        <taxon>Methylogaea</taxon>
    </lineage>
</organism>
<protein>
    <recommendedName>
        <fullName evidence="5">Cellulose biosynthesis protein BcsS</fullName>
    </recommendedName>
</protein>
<dbReference type="AlphaFoldDB" id="A0A8D4VR85"/>
<evidence type="ECO:0000256" key="1">
    <source>
        <dbReference type="SAM" id="MobiDB-lite"/>
    </source>
</evidence>
<feature type="signal peptide" evidence="2">
    <location>
        <begin position="1"/>
        <end position="25"/>
    </location>
</feature>